<evidence type="ECO:0000313" key="1">
    <source>
        <dbReference type="EMBL" id="AXT47845.1"/>
    </source>
</evidence>
<organism evidence="1 2">
    <name type="scientific">Chromobacterium rhizoryzae</name>
    <dbReference type="NCBI Taxonomy" id="1778675"/>
    <lineage>
        <taxon>Bacteria</taxon>
        <taxon>Pseudomonadati</taxon>
        <taxon>Pseudomonadota</taxon>
        <taxon>Betaproteobacteria</taxon>
        <taxon>Neisseriales</taxon>
        <taxon>Chromobacteriaceae</taxon>
        <taxon>Chromobacterium</taxon>
    </lineage>
</organism>
<dbReference type="AlphaFoldDB" id="A0AAD0W905"/>
<sequence>MALRRICSQAYSQPSSRFKEEATATLLNGHNSESCVFRGYGFMSGHTQMPQNEARRGDRY</sequence>
<reference evidence="1 2" key="1">
    <citation type="submission" date="2018-08" db="EMBL/GenBank/DDBJ databases">
        <title>Complete genome sequence of JP2-74.</title>
        <authorList>
            <person name="Wu L."/>
        </authorList>
    </citation>
    <scope>NUCLEOTIDE SEQUENCE [LARGE SCALE GENOMIC DNA]</scope>
    <source>
        <strain evidence="1 2">JP2-74</strain>
    </source>
</reference>
<dbReference type="EMBL" id="CP031968">
    <property type="protein sequence ID" value="AXT47845.1"/>
    <property type="molecule type" value="Genomic_DNA"/>
</dbReference>
<protein>
    <submittedName>
        <fullName evidence="1">Uncharacterized protein</fullName>
    </submittedName>
</protein>
<gene>
    <name evidence="1" type="ORF">D1345_17440</name>
</gene>
<dbReference type="KEGG" id="crz:D1345_17440"/>
<dbReference type="Proteomes" id="UP000259465">
    <property type="component" value="Chromosome"/>
</dbReference>
<accession>A0AAD0W905</accession>
<proteinExistence type="predicted"/>
<name>A0AAD0W905_9NEIS</name>
<evidence type="ECO:0000313" key="2">
    <source>
        <dbReference type="Proteomes" id="UP000259465"/>
    </source>
</evidence>
<keyword evidence="2" id="KW-1185">Reference proteome</keyword>